<keyword evidence="2" id="KW-1185">Reference proteome</keyword>
<proteinExistence type="predicted"/>
<dbReference type="Proteomes" id="UP000250235">
    <property type="component" value="Unassembled WGS sequence"/>
</dbReference>
<protein>
    <submittedName>
        <fullName evidence="1">Uncharacterized protein</fullName>
    </submittedName>
</protein>
<accession>A0A2Z7D9D9</accession>
<dbReference type="EMBL" id="KQ988470">
    <property type="protein sequence ID" value="KZV55663.1"/>
    <property type="molecule type" value="Genomic_DNA"/>
</dbReference>
<sequence length="51" mass="5671">MTIAATHSYDLQPQELLAYTTVNQPESCMTNNTSLTPRSLLNAIVNHHTTQ</sequence>
<dbReference type="AlphaFoldDB" id="A0A2Z7D9D9"/>
<evidence type="ECO:0000313" key="2">
    <source>
        <dbReference type="Proteomes" id="UP000250235"/>
    </source>
</evidence>
<reference evidence="1 2" key="1">
    <citation type="journal article" date="2015" name="Proc. Natl. Acad. Sci. U.S.A.">
        <title>The resurrection genome of Boea hygrometrica: A blueprint for survival of dehydration.</title>
        <authorList>
            <person name="Xiao L."/>
            <person name="Yang G."/>
            <person name="Zhang L."/>
            <person name="Yang X."/>
            <person name="Zhao S."/>
            <person name="Ji Z."/>
            <person name="Zhou Q."/>
            <person name="Hu M."/>
            <person name="Wang Y."/>
            <person name="Chen M."/>
            <person name="Xu Y."/>
            <person name="Jin H."/>
            <person name="Xiao X."/>
            <person name="Hu G."/>
            <person name="Bao F."/>
            <person name="Hu Y."/>
            <person name="Wan P."/>
            <person name="Li L."/>
            <person name="Deng X."/>
            <person name="Kuang T."/>
            <person name="Xiang C."/>
            <person name="Zhu J.K."/>
            <person name="Oliver M.J."/>
            <person name="He Y."/>
        </authorList>
    </citation>
    <scope>NUCLEOTIDE SEQUENCE [LARGE SCALE GENOMIC DNA]</scope>
    <source>
        <strain evidence="2">cv. XS01</strain>
    </source>
</reference>
<name>A0A2Z7D9D9_9LAMI</name>
<gene>
    <name evidence="1" type="ORF">F511_19930</name>
</gene>
<evidence type="ECO:0000313" key="1">
    <source>
        <dbReference type="EMBL" id="KZV55663.1"/>
    </source>
</evidence>
<organism evidence="1 2">
    <name type="scientific">Dorcoceras hygrometricum</name>
    <dbReference type="NCBI Taxonomy" id="472368"/>
    <lineage>
        <taxon>Eukaryota</taxon>
        <taxon>Viridiplantae</taxon>
        <taxon>Streptophyta</taxon>
        <taxon>Embryophyta</taxon>
        <taxon>Tracheophyta</taxon>
        <taxon>Spermatophyta</taxon>
        <taxon>Magnoliopsida</taxon>
        <taxon>eudicotyledons</taxon>
        <taxon>Gunneridae</taxon>
        <taxon>Pentapetalae</taxon>
        <taxon>asterids</taxon>
        <taxon>lamiids</taxon>
        <taxon>Lamiales</taxon>
        <taxon>Gesneriaceae</taxon>
        <taxon>Didymocarpoideae</taxon>
        <taxon>Trichosporeae</taxon>
        <taxon>Loxocarpinae</taxon>
        <taxon>Dorcoceras</taxon>
    </lineage>
</organism>